<evidence type="ECO:0000313" key="2">
    <source>
        <dbReference type="EMBL" id="KAK2149612.1"/>
    </source>
</evidence>
<reference evidence="2" key="1">
    <citation type="journal article" date="2023" name="Mol. Biol. Evol.">
        <title>Third-Generation Sequencing Reveals the Adaptive Role of the Epigenome in Three Deep-Sea Polychaetes.</title>
        <authorList>
            <person name="Perez M."/>
            <person name="Aroh O."/>
            <person name="Sun Y."/>
            <person name="Lan Y."/>
            <person name="Juniper S.K."/>
            <person name="Young C.R."/>
            <person name="Angers B."/>
            <person name="Qian P.Y."/>
        </authorList>
    </citation>
    <scope>NUCLEOTIDE SEQUENCE</scope>
    <source>
        <strain evidence="2">P08H-3</strain>
    </source>
</reference>
<dbReference type="Pfam" id="PF01144">
    <property type="entry name" value="CoA_trans"/>
    <property type="match status" value="2"/>
</dbReference>
<dbReference type="PANTHER" id="PTHR13707:SF23">
    <property type="entry name" value="SUCCINYL-COA:3-KETOACID-COENZYME A TRANSFERASE"/>
    <property type="match status" value="1"/>
</dbReference>
<evidence type="ECO:0000313" key="3">
    <source>
        <dbReference type="Proteomes" id="UP001208570"/>
    </source>
</evidence>
<organism evidence="2 3">
    <name type="scientific">Paralvinella palmiformis</name>
    <dbReference type="NCBI Taxonomy" id="53620"/>
    <lineage>
        <taxon>Eukaryota</taxon>
        <taxon>Metazoa</taxon>
        <taxon>Spiralia</taxon>
        <taxon>Lophotrochozoa</taxon>
        <taxon>Annelida</taxon>
        <taxon>Polychaeta</taxon>
        <taxon>Sedentaria</taxon>
        <taxon>Canalipalpata</taxon>
        <taxon>Terebellida</taxon>
        <taxon>Terebelliformia</taxon>
        <taxon>Alvinellidae</taxon>
        <taxon>Paralvinella</taxon>
    </lineage>
</organism>
<dbReference type="InterPro" id="IPR012792">
    <property type="entry name" value="3-oxoacid_CoA-transf_A"/>
</dbReference>
<dbReference type="SUPFAM" id="SSF100950">
    <property type="entry name" value="NagB/RpiA/CoA transferase-like"/>
    <property type="match status" value="1"/>
</dbReference>
<name>A0AAD9JBB2_9ANNE</name>
<dbReference type="InterPro" id="IPR004164">
    <property type="entry name" value="CoA_transf_AS"/>
</dbReference>
<feature type="region of interest" description="Disordered" evidence="1">
    <location>
        <begin position="33"/>
        <end position="71"/>
    </location>
</feature>
<dbReference type="GO" id="GO:0005739">
    <property type="term" value="C:mitochondrion"/>
    <property type="evidence" value="ECO:0007669"/>
    <property type="project" value="TreeGrafter"/>
</dbReference>
<evidence type="ECO:0008006" key="4">
    <source>
        <dbReference type="Google" id="ProtNLM"/>
    </source>
</evidence>
<dbReference type="AlphaFoldDB" id="A0AAD9JBB2"/>
<dbReference type="Gene3D" id="3.40.1080.10">
    <property type="entry name" value="Glutaconate Coenzyme A-transferase"/>
    <property type="match status" value="2"/>
</dbReference>
<proteinExistence type="predicted"/>
<accession>A0AAD9JBB2</accession>
<dbReference type="SMART" id="SM00882">
    <property type="entry name" value="CoA_trans"/>
    <property type="match status" value="2"/>
</dbReference>
<evidence type="ECO:0000256" key="1">
    <source>
        <dbReference type="SAM" id="MobiDB-lite"/>
    </source>
</evidence>
<dbReference type="InterPro" id="IPR004165">
    <property type="entry name" value="CoA_trans_fam_I"/>
</dbReference>
<dbReference type="PANTHER" id="PTHR13707">
    <property type="entry name" value="KETOACID-COENZYME A TRANSFERASE"/>
    <property type="match status" value="1"/>
</dbReference>
<gene>
    <name evidence="2" type="ORF">LSH36_444g01051</name>
</gene>
<comment type="caution">
    <text evidence="2">The sequence shown here is derived from an EMBL/GenBank/DDBJ whole genome shotgun (WGS) entry which is preliminary data.</text>
</comment>
<dbReference type="InterPro" id="IPR037171">
    <property type="entry name" value="NagB/RpiA_transferase-like"/>
</dbReference>
<dbReference type="EMBL" id="JAODUP010000444">
    <property type="protein sequence ID" value="KAK2149612.1"/>
    <property type="molecule type" value="Genomic_DNA"/>
</dbReference>
<dbReference type="FunFam" id="3.40.1080.10:FF:000002">
    <property type="entry name" value="Succinyl-CoA:3-ketoacid-coenzyme A transferase, mitochondrial"/>
    <property type="match status" value="1"/>
</dbReference>
<dbReference type="GO" id="GO:0008260">
    <property type="term" value="F:succinyl-CoA:3-oxo-acid CoA-transferase activity"/>
    <property type="evidence" value="ECO:0007669"/>
    <property type="project" value="TreeGrafter"/>
</dbReference>
<dbReference type="NCBIfam" id="TIGR02429">
    <property type="entry name" value="pcaI_scoA_fam"/>
    <property type="match status" value="1"/>
</dbReference>
<sequence length="535" mass="58969">MQHINWHSLQWTSQWTNQVPTLTPVYDLAPRPPSVDIQGTSVPPVDDQALPPQPVDDRELTPPPVDDQTHLPHQWMTKPWIRSLLLWLQTLGDLVRVTFLPSSGKLGHGKVFMAFTLARELHIEDDPGTKPVKLMLSSRMFSTTPKLLAQFYSSPEEALHDVPDEAKLLVGGFGLCGIPENLIKGLIKCGQKNLTVVSNNAGVDEFGLGLLLKTRQIKRMISSYVGENAEFERQFLSGELELELVPQGTLAERIRAGGAGIPAFYTPTGYGTLVHTGGAPIKYSPDGSIEIASEPREDRQFNGFDYILEHSITGDFSLIKGWKADTAGNVIFRKTTKNFNIPMAKAAKVCIVEVEEIVEKGELAGEDIHLPSIYVQRLLKGEKYEKRIERLTLSREASHDPPSPAEQKRNRIINRAALEFKDGMYANLGIGMPMLASNHIPKGMHIVLQSENGVLGLGNYPRKGEEDPDLINAGKETVTVLPGAAFFSSDESFAMIRGGHVQLSILGAMQVSKYGDVANWMIPVSPDLKPMGQSE</sequence>
<dbReference type="PROSITE" id="PS01274">
    <property type="entry name" value="COA_TRANSF_2"/>
    <property type="match status" value="1"/>
</dbReference>
<keyword evidence="3" id="KW-1185">Reference proteome</keyword>
<protein>
    <recommendedName>
        <fullName evidence="4">3-oxoacid CoA-transferase</fullName>
    </recommendedName>
</protein>
<dbReference type="Proteomes" id="UP001208570">
    <property type="component" value="Unassembled WGS sequence"/>
</dbReference>